<sequence>MKLNRDFQSPFICRTCTPKALIQQDNQSMTQISPSDYKPRDLEGSNQVLRTSKELSYVHRHLFSTQAKRIRSRNSNYDKSIDANEYFDKNSESDILEPKLKSNNILKTQTCSVDDKERNIKILDYPMTIKSMKRKIKCKKVALWKKQRINSGKNRIESQFPVEVKKFDTVVMSRNCKRVVKKYDFSSMRIQNSIRINNR</sequence>
<accession>A0A1R2D2M7</accession>
<comment type="caution">
    <text evidence="1">The sequence shown here is derived from an EMBL/GenBank/DDBJ whole genome shotgun (WGS) entry which is preliminary data.</text>
</comment>
<keyword evidence="2" id="KW-1185">Reference proteome</keyword>
<name>A0A1R2D2M7_9CILI</name>
<proteinExistence type="predicted"/>
<dbReference type="Proteomes" id="UP000187209">
    <property type="component" value="Unassembled WGS sequence"/>
</dbReference>
<dbReference type="EMBL" id="MPUH01000011">
    <property type="protein sequence ID" value="OMJ95466.1"/>
    <property type="molecule type" value="Genomic_DNA"/>
</dbReference>
<gene>
    <name evidence="1" type="ORF">SteCoe_1055</name>
</gene>
<evidence type="ECO:0000313" key="1">
    <source>
        <dbReference type="EMBL" id="OMJ95466.1"/>
    </source>
</evidence>
<reference evidence="1 2" key="1">
    <citation type="submission" date="2016-11" db="EMBL/GenBank/DDBJ databases">
        <title>The macronuclear genome of Stentor coeruleus: a giant cell with tiny introns.</title>
        <authorList>
            <person name="Slabodnick M."/>
            <person name="Ruby J.G."/>
            <person name="Reiff S.B."/>
            <person name="Swart E.C."/>
            <person name="Gosai S."/>
            <person name="Prabakaran S."/>
            <person name="Witkowska E."/>
            <person name="Larue G.E."/>
            <person name="Fisher S."/>
            <person name="Freeman R.M."/>
            <person name="Gunawardena J."/>
            <person name="Chu W."/>
            <person name="Stover N.A."/>
            <person name="Gregory B.D."/>
            <person name="Nowacki M."/>
            <person name="Derisi J."/>
            <person name="Roy S.W."/>
            <person name="Marshall W.F."/>
            <person name="Sood P."/>
        </authorList>
    </citation>
    <scope>NUCLEOTIDE SEQUENCE [LARGE SCALE GENOMIC DNA]</scope>
    <source>
        <strain evidence="1">WM001</strain>
    </source>
</reference>
<organism evidence="1 2">
    <name type="scientific">Stentor coeruleus</name>
    <dbReference type="NCBI Taxonomy" id="5963"/>
    <lineage>
        <taxon>Eukaryota</taxon>
        <taxon>Sar</taxon>
        <taxon>Alveolata</taxon>
        <taxon>Ciliophora</taxon>
        <taxon>Postciliodesmatophora</taxon>
        <taxon>Heterotrichea</taxon>
        <taxon>Heterotrichida</taxon>
        <taxon>Stentoridae</taxon>
        <taxon>Stentor</taxon>
    </lineage>
</organism>
<protein>
    <submittedName>
        <fullName evidence="1">Uncharacterized protein</fullName>
    </submittedName>
</protein>
<evidence type="ECO:0000313" key="2">
    <source>
        <dbReference type="Proteomes" id="UP000187209"/>
    </source>
</evidence>
<dbReference type="AlphaFoldDB" id="A0A1R2D2M7"/>